<feature type="domain" description="BTB" evidence="1">
    <location>
        <begin position="227"/>
        <end position="295"/>
    </location>
</feature>
<dbReference type="OrthoDB" id="10249567at2759"/>
<dbReference type="AlphaFoldDB" id="A0A9Q0N9T7"/>
<dbReference type="Proteomes" id="UP001151699">
    <property type="component" value="Chromosome A"/>
</dbReference>
<evidence type="ECO:0000313" key="2">
    <source>
        <dbReference type="EMBL" id="KAJ6645666.1"/>
    </source>
</evidence>
<dbReference type="Gene3D" id="3.30.710.10">
    <property type="entry name" value="Potassium Channel Kv1.1, Chain A"/>
    <property type="match status" value="1"/>
</dbReference>
<dbReference type="PROSITE" id="PS50097">
    <property type="entry name" value="BTB"/>
    <property type="match status" value="1"/>
</dbReference>
<protein>
    <recommendedName>
        <fullName evidence="1">BTB domain-containing protein</fullName>
    </recommendedName>
</protein>
<keyword evidence="3" id="KW-1185">Reference proteome</keyword>
<dbReference type="SUPFAM" id="SSF54695">
    <property type="entry name" value="POZ domain"/>
    <property type="match status" value="1"/>
</dbReference>
<dbReference type="PANTHER" id="PTHR45632">
    <property type="entry name" value="LD33804P"/>
    <property type="match status" value="1"/>
</dbReference>
<evidence type="ECO:0000313" key="3">
    <source>
        <dbReference type="Proteomes" id="UP001151699"/>
    </source>
</evidence>
<dbReference type="CDD" id="cd18186">
    <property type="entry name" value="BTB_POZ_ZBTB_KLHL-like"/>
    <property type="match status" value="1"/>
</dbReference>
<dbReference type="InterPro" id="IPR000210">
    <property type="entry name" value="BTB/POZ_dom"/>
</dbReference>
<dbReference type="EMBL" id="WJQU01000001">
    <property type="protein sequence ID" value="KAJ6645666.1"/>
    <property type="molecule type" value="Genomic_DNA"/>
</dbReference>
<dbReference type="InterPro" id="IPR011333">
    <property type="entry name" value="SKP1/BTB/POZ_sf"/>
</dbReference>
<evidence type="ECO:0000259" key="1">
    <source>
        <dbReference type="PROSITE" id="PS50097"/>
    </source>
</evidence>
<comment type="caution">
    <text evidence="2">The sequence shown here is derived from an EMBL/GenBank/DDBJ whole genome shotgun (WGS) entry which is preliminary data.</text>
</comment>
<sequence length="358" mass="40284">MSVMSEDIVIKEGKRVEKVWNIKNWRNDAEVIAAAERSLYVEFSNPQVALRFFLRPKERWFSNENGGAFCSKWYSFCAEVLTQLNENVVVRVTASVKEDVSTQNHQRKVFVGLNGVSSIIGGYSAFVNSRDGVISLHKSNPKVAEVIEHFIYNEGITLNTSGMEQHPHEEIKGGIKISVTAQMYDLTDTGNNACSAVSDVKKTLSSEAEDSMANDIRNMCDVHDNYADLKLESKDHMTLDVHKFMLAARSRYLRKCIDDAIKAETFNGTIKMNINGKPLVAILHWIYSGELHENASNVMEEVVDAAILFELTGLMKLLDNKVITICNKANMFRLYQVAQKNGMPNAMDDISAFIRKNL</sequence>
<accession>A0A9Q0N9T7</accession>
<dbReference type="Pfam" id="PF00651">
    <property type="entry name" value="BTB"/>
    <property type="match status" value="1"/>
</dbReference>
<organism evidence="2 3">
    <name type="scientific">Pseudolycoriella hygida</name>
    <dbReference type="NCBI Taxonomy" id="35572"/>
    <lineage>
        <taxon>Eukaryota</taxon>
        <taxon>Metazoa</taxon>
        <taxon>Ecdysozoa</taxon>
        <taxon>Arthropoda</taxon>
        <taxon>Hexapoda</taxon>
        <taxon>Insecta</taxon>
        <taxon>Pterygota</taxon>
        <taxon>Neoptera</taxon>
        <taxon>Endopterygota</taxon>
        <taxon>Diptera</taxon>
        <taxon>Nematocera</taxon>
        <taxon>Sciaroidea</taxon>
        <taxon>Sciaridae</taxon>
        <taxon>Pseudolycoriella</taxon>
    </lineage>
</organism>
<proteinExistence type="predicted"/>
<gene>
    <name evidence="2" type="ORF">Bhyg_00873</name>
</gene>
<reference evidence="2" key="1">
    <citation type="submission" date="2022-07" db="EMBL/GenBank/DDBJ databases">
        <authorList>
            <person name="Trinca V."/>
            <person name="Uliana J.V.C."/>
            <person name="Torres T.T."/>
            <person name="Ward R.J."/>
            <person name="Monesi N."/>
        </authorList>
    </citation>
    <scope>NUCLEOTIDE SEQUENCE</scope>
    <source>
        <strain evidence="2">HSMRA1968</strain>
        <tissue evidence="2">Whole embryos</tissue>
    </source>
</reference>
<dbReference type="SMART" id="SM00225">
    <property type="entry name" value="BTB"/>
    <property type="match status" value="1"/>
</dbReference>
<name>A0A9Q0N9T7_9DIPT</name>